<keyword evidence="1" id="KW-0808">Transferase</keyword>
<dbReference type="Gene3D" id="3.40.50.2000">
    <property type="entry name" value="Glycogen Phosphorylase B"/>
    <property type="match status" value="1"/>
</dbReference>
<dbReference type="GO" id="GO:0016740">
    <property type="term" value="F:transferase activity"/>
    <property type="evidence" value="ECO:0007669"/>
    <property type="project" value="UniProtKB-KW"/>
</dbReference>
<keyword evidence="2" id="KW-1185">Reference proteome</keyword>
<dbReference type="SUPFAM" id="SSF53756">
    <property type="entry name" value="UDP-Glycosyltransferase/glycogen phosphorylase"/>
    <property type="match status" value="1"/>
</dbReference>
<dbReference type="EMBL" id="SACS01000002">
    <property type="protein sequence ID" value="RVU41354.1"/>
    <property type="molecule type" value="Genomic_DNA"/>
</dbReference>
<proteinExistence type="predicted"/>
<gene>
    <name evidence="1" type="ORF">EOE67_02655</name>
</gene>
<comment type="caution">
    <text evidence="1">The sequence shown here is derived from an EMBL/GenBank/DDBJ whole genome shotgun (WGS) entry which is preliminary data.</text>
</comment>
<dbReference type="Pfam" id="PF13692">
    <property type="entry name" value="Glyco_trans_1_4"/>
    <property type="match status" value="1"/>
</dbReference>
<reference evidence="1 2" key="1">
    <citation type="submission" date="2019-01" db="EMBL/GenBank/DDBJ databases">
        <authorList>
            <person name="Chen W.-M."/>
        </authorList>
    </citation>
    <scope>NUCLEOTIDE SEQUENCE [LARGE SCALE GENOMIC DNA]</scope>
    <source>
        <strain evidence="1 2">KYPC3</strain>
    </source>
</reference>
<protein>
    <submittedName>
        <fullName evidence="1">Glycosyltransferase</fullName>
    </submittedName>
</protein>
<dbReference type="AlphaFoldDB" id="A0A437R3M4"/>
<sequence length="426" mass="48282">MLSLLQLYRQQGWRIIFASPAEQGPHRFELAQWQIEEKKIPLNDDAFDQWLGEMQPDVVLFDRFMLEEQFGWRVEAACPHALRLLDSEDLHCLRQARQQAYAAKRSLQQADLFSEMAQREIAAILRCDLTFTISRAEMALLTEQFQVPVSQLLYCPFLLDEPLLAPGADFSERRHFISIGNFRHEPNWQSVLWLKQQIWPLIRAQLPGVELHIYGAYPPPKATALHAPKQGFLMKGWAENAHQVLQQARVCLAPLQFGAGLKGKFIDAMQTGTPSVTTAIGAEGMCAVEARADETASGYVLTAAGSALATASSDQWAGLLAEQPEDIAAAAVQLYQDEQLWLTKQQLGYQILQQNFARSVLEPAIWQQLETVRLQLDTHRAQHFYGAMLRFHHHRSTRFMGQWIEAKTKLAALRQQIANPVSKEST</sequence>
<accession>A0A437R3M4</accession>
<dbReference type="Proteomes" id="UP000283077">
    <property type="component" value="Unassembled WGS sequence"/>
</dbReference>
<evidence type="ECO:0000313" key="1">
    <source>
        <dbReference type="EMBL" id="RVU41354.1"/>
    </source>
</evidence>
<evidence type="ECO:0000313" key="2">
    <source>
        <dbReference type="Proteomes" id="UP000283077"/>
    </source>
</evidence>
<name>A0A437R3M4_9GAMM</name>
<organism evidence="1 2">
    <name type="scientific">Rheinheimera riviphila</name>
    <dbReference type="NCBI Taxonomy" id="1834037"/>
    <lineage>
        <taxon>Bacteria</taxon>
        <taxon>Pseudomonadati</taxon>
        <taxon>Pseudomonadota</taxon>
        <taxon>Gammaproteobacteria</taxon>
        <taxon>Chromatiales</taxon>
        <taxon>Chromatiaceae</taxon>
        <taxon>Rheinheimera</taxon>
    </lineage>
</organism>
<dbReference type="OrthoDB" id="9807209at2"/>